<dbReference type="InterPro" id="IPR003713">
    <property type="entry name" value="FliS"/>
</dbReference>
<keyword evidence="2" id="KW-1185">Reference proteome</keyword>
<proteinExistence type="predicted"/>
<evidence type="ECO:0000313" key="1">
    <source>
        <dbReference type="EMBL" id="RDC59124.1"/>
    </source>
</evidence>
<evidence type="ECO:0000313" key="2">
    <source>
        <dbReference type="Proteomes" id="UP000253727"/>
    </source>
</evidence>
<dbReference type="Gene3D" id="1.20.120.340">
    <property type="entry name" value="Flagellar protein FliS"/>
    <property type="match status" value="1"/>
</dbReference>
<comment type="caution">
    <text evidence="1">The sequence shown here is derived from an EMBL/GenBank/DDBJ whole genome shotgun (WGS) entry which is preliminary data.</text>
</comment>
<protein>
    <recommendedName>
        <fullName evidence="3">Flagellin</fullName>
    </recommendedName>
</protein>
<reference evidence="1 2" key="1">
    <citation type="submission" date="2018-04" db="EMBL/GenBank/DDBJ databases">
        <title>Altererythrobacter sp. HME9302 genome sequencing and assembly.</title>
        <authorList>
            <person name="Kang H."/>
            <person name="Kim H."/>
            <person name="Joh K."/>
        </authorList>
    </citation>
    <scope>NUCLEOTIDE SEQUENCE [LARGE SCALE GENOMIC DNA]</scope>
    <source>
        <strain evidence="1 2">HME9302</strain>
    </source>
</reference>
<sequence>MTLMTQLQNGSHNGARNGAAAAYRRVELDALVLGSSGPALVHLCLGEAIAALDRAASPIAGSQRSIRSAALCRVLLALSALRAGVDAAKPIGPALLEIYAAASDAVTAATLQYRAEPLARVRQDLCDLRDAIPRSSAP</sequence>
<dbReference type="InterPro" id="IPR036584">
    <property type="entry name" value="FliS_sf"/>
</dbReference>
<dbReference type="AlphaFoldDB" id="A0A369Q2Y1"/>
<accession>A0A369Q2Y1</accession>
<dbReference type="GO" id="GO:0044780">
    <property type="term" value="P:bacterial-type flagellum assembly"/>
    <property type="evidence" value="ECO:0007669"/>
    <property type="project" value="InterPro"/>
</dbReference>
<dbReference type="Proteomes" id="UP000253727">
    <property type="component" value="Unassembled WGS sequence"/>
</dbReference>
<dbReference type="EMBL" id="QBKA01000002">
    <property type="protein sequence ID" value="RDC59124.1"/>
    <property type="molecule type" value="Genomic_DNA"/>
</dbReference>
<name>A0A369Q2Y1_9SPHN</name>
<dbReference type="Pfam" id="PF02561">
    <property type="entry name" value="FliS"/>
    <property type="match status" value="1"/>
</dbReference>
<organism evidence="1 2">
    <name type="scientific">Alteripontixanthobacter maritimus</name>
    <dbReference type="NCBI Taxonomy" id="2161824"/>
    <lineage>
        <taxon>Bacteria</taxon>
        <taxon>Pseudomonadati</taxon>
        <taxon>Pseudomonadota</taxon>
        <taxon>Alphaproteobacteria</taxon>
        <taxon>Sphingomonadales</taxon>
        <taxon>Erythrobacteraceae</taxon>
        <taxon>Alteripontixanthobacter</taxon>
    </lineage>
</organism>
<gene>
    <name evidence="1" type="ORF">HME9302_00309</name>
</gene>
<evidence type="ECO:0008006" key="3">
    <source>
        <dbReference type="Google" id="ProtNLM"/>
    </source>
</evidence>
<dbReference type="SUPFAM" id="SSF101116">
    <property type="entry name" value="Flagellar export chaperone FliS"/>
    <property type="match status" value="1"/>
</dbReference>